<accession>A0A699Q0Z0</accession>
<organism evidence="2">
    <name type="scientific">Tanacetum cinerariifolium</name>
    <name type="common">Dalmatian daisy</name>
    <name type="synonym">Chrysanthemum cinerariifolium</name>
    <dbReference type="NCBI Taxonomy" id="118510"/>
    <lineage>
        <taxon>Eukaryota</taxon>
        <taxon>Viridiplantae</taxon>
        <taxon>Streptophyta</taxon>
        <taxon>Embryophyta</taxon>
        <taxon>Tracheophyta</taxon>
        <taxon>Spermatophyta</taxon>
        <taxon>Magnoliopsida</taxon>
        <taxon>eudicotyledons</taxon>
        <taxon>Gunneridae</taxon>
        <taxon>Pentapetalae</taxon>
        <taxon>asterids</taxon>
        <taxon>campanulids</taxon>
        <taxon>Asterales</taxon>
        <taxon>Asteraceae</taxon>
        <taxon>Asteroideae</taxon>
        <taxon>Anthemideae</taxon>
        <taxon>Anthemidinae</taxon>
        <taxon>Tanacetum</taxon>
    </lineage>
</organism>
<name>A0A699Q0Z0_TANCI</name>
<evidence type="ECO:0000313" key="2">
    <source>
        <dbReference type="EMBL" id="GFC57139.1"/>
    </source>
</evidence>
<reference evidence="2" key="1">
    <citation type="journal article" date="2019" name="Sci. Rep.">
        <title>Draft genome of Tanacetum cinerariifolium, the natural source of mosquito coil.</title>
        <authorList>
            <person name="Yamashiro T."/>
            <person name="Shiraishi A."/>
            <person name="Satake H."/>
            <person name="Nakayama K."/>
        </authorList>
    </citation>
    <scope>NUCLEOTIDE SEQUENCE</scope>
</reference>
<gene>
    <name evidence="2" type="ORF">Tci_829109</name>
</gene>
<feature type="compositionally biased region" description="Acidic residues" evidence="1">
    <location>
        <begin position="76"/>
        <end position="86"/>
    </location>
</feature>
<protein>
    <submittedName>
        <fullName evidence="2">Uncharacterized protein</fullName>
    </submittedName>
</protein>
<feature type="region of interest" description="Disordered" evidence="1">
    <location>
        <begin position="16"/>
        <end position="131"/>
    </location>
</feature>
<dbReference type="EMBL" id="BKCJ010972377">
    <property type="protein sequence ID" value="GFC57139.1"/>
    <property type="molecule type" value="Genomic_DNA"/>
</dbReference>
<sequence>MLSKATQFKLDLKEARKASKDDFILQQRPKGLGEGSRVAPEVPDGPDQKGPNEGSGVTLVVLDESRDSSSSSSSASEDEIEDISSDDESKGADDKEKADKSKKVDVENVETDKADEEKAKEEHVEDQGGNG</sequence>
<feature type="compositionally biased region" description="Basic and acidic residues" evidence="1">
    <location>
        <begin position="87"/>
        <end position="131"/>
    </location>
</feature>
<comment type="caution">
    <text evidence="2">The sequence shown here is derived from an EMBL/GenBank/DDBJ whole genome shotgun (WGS) entry which is preliminary data.</text>
</comment>
<evidence type="ECO:0000256" key="1">
    <source>
        <dbReference type="SAM" id="MobiDB-lite"/>
    </source>
</evidence>
<dbReference type="AlphaFoldDB" id="A0A699Q0Z0"/>
<proteinExistence type="predicted"/>